<sequence>MILIGRNIVTEDRLTAMFGQDETKYQIADMMLKAGTVFTYKDEQLFDFEVKTRKEIVRASERLNNSFFSFRLFKDSVCNKRYWDRTEEGGFRLKKNVSAYDAVRDILRNSRLYGTECATAIVIVFYLALTEVLPRELFDRLFPDIYLMDWKYLDKDLGVRNYRGVKDAIPGDCLYFKNPDVNPDTPEWQGENVIKLLNGYYYGHGIGIKTADGIIRDLNRNRITGSERSAYLADLIVKPDFKYLGEQLLFWHLRPQE</sequence>
<evidence type="ECO:0000313" key="4">
    <source>
        <dbReference type="Proteomes" id="UP000092971"/>
    </source>
</evidence>
<reference evidence="3 4" key="1">
    <citation type="submission" date="2016-02" db="EMBL/GenBank/DDBJ databases">
        <title>Comparison of Clostridium stercorarium subspecies using comparative genomics and transcriptomics.</title>
        <authorList>
            <person name="Schellenberg J."/>
            <person name="Thallinger G."/>
            <person name="Levin D.B."/>
            <person name="Zhang X."/>
            <person name="Alvare G."/>
            <person name="Fristensky B."/>
            <person name="Sparling R."/>
        </authorList>
    </citation>
    <scope>NUCLEOTIDE SEQUENCE [LARGE SCALE GENOMIC DNA]</scope>
    <source>
        <strain evidence="3 4">DSM 2910</strain>
    </source>
</reference>
<proteinExistence type="inferred from homology"/>
<keyword evidence="2" id="KW-0749">Sporulation</keyword>
<dbReference type="GO" id="GO:0003810">
    <property type="term" value="F:protein-glutamine gamma-glutamyltransferase activity"/>
    <property type="evidence" value="ECO:0007669"/>
    <property type="project" value="InterPro"/>
</dbReference>
<dbReference type="HAMAP" id="MF_00727">
    <property type="entry name" value="Tgl"/>
    <property type="match status" value="1"/>
</dbReference>
<dbReference type="RefSeq" id="WP_015358077.1">
    <property type="nucleotide sequence ID" value="NZ_CP014672.1"/>
</dbReference>
<evidence type="ECO:0000313" key="3">
    <source>
        <dbReference type="EMBL" id="ANW97872.1"/>
    </source>
</evidence>
<dbReference type="EMBL" id="CP014672">
    <property type="protein sequence ID" value="ANW97872.1"/>
    <property type="molecule type" value="Genomic_DNA"/>
</dbReference>
<gene>
    <name evidence="3" type="ORF">CSTERTH_01880</name>
</gene>
<dbReference type="OrthoDB" id="1845399at2"/>
<organism evidence="3 4">
    <name type="scientific">Thermoclostridium stercorarium subsp. thermolacticum DSM 2910</name>
    <dbReference type="NCBI Taxonomy" id="1121336"/>
    <lineage>
        <taxon>Bacteria</taxon>
        <taxon>Bacillati</taxon>
        <taxon>Bacillota</taxon>
        <taxon>Clostridia</taxon>
        <taxon>Eubacteriales</taxon>
        <taxon>Oscillospiraceae</taxon>
        <taxon>Thermoclostridium</taxon>
    </lineage>
</organism>
<evidence type="ECO:0000256" key="1">
    <source>
        <dbReference type="ARBA" id="ARBA00022679"/>
    </source>
</evidence>
<dbReference type="InterPro" id="IPR020916">
    <property type="entry name" value="Gln_gamma-glutamylTfrase_bac"/>
</dbReference>
<evidence type="ECO:0000256" key="2">
    <source>
        <dbReference type="ARBA" id="ARBA00022969"/>
    </source>
</evidence>
<dbReference type="NCBIfam" id="NF002869">
    <property type="entry name" value="PRK03187.1"/>
    <property type="match status" value="1"/>
</dbReference>
<dbReference type="GO" id="GO:0030435">
    <property type="term" value="P:sporulation resulting in formation of a cellular spore"/>
    <property type="evidence" value="ECO:0007669"/>
    <property type="project" value="UniProtKB-KW"/>
</dbReference>
<name>A0A1B1YAT4_THEST</name>
<keyword evidence="1 3" id="KW-0808">Transferase</keyword>
<dbReference type="AlphaFoldDB" id="A0A1B1YAT4"/>
<dbReference type="Pfam" id="PF20085">
    <property type="entry name" value="TGL"/>
    <property type="match status" value="1"/>
</dbReference>
<dbReference type="Proteomes" id="UP000092971">
    <property type="component" value="Chromosome"/>
</dbReference>
<accession>A0A1B1YAT4</accession>
<protein>
    <submittedName>
        <fullName evidence="3">Protein-glutamine gamma-glutamyltransferase</fullName>
    </submittedName>
</protein>